<dbReference type="OrthoDB" id="2943516at2"/>
<reference evidence="1 2" key="1">
    <citation type="journal article" date="2015" name="Antonie Van Leeuwenhoek">
        <title>Oceanobacillus bengalensis sp. nov., a bacterium isolated from seawater of the Bay of Bengal.</title>
        <authorList>
            <person name="Yongchang O."/>
            <person name="Xiang W."/>
            <person name="Wang G."/>
        </authorList>
    </citation>
    <scope>NUCLEOTIDE SEQUENCE [LARGE SCALE GENOMIC DNA]</scope>
    <source>
        <strain evidence="1 2">MCCC 1K00260</strain>
    </source>
</reference>
<accession>A0A494YS46</accession>
<comment type="caution">
    <text evidence="1">The sequence shown here is derived from an EMBL/GenBank/DDBJ whole genome shotgun (WGS) entry which is preliminary data.</text>
</comment>
<keyword evidence="2" id="KW-1185">Reference proteome</keyword>
<sequence length="157" mass="18219">MGTDYTLGIVKSFTATSHQSLSDNDWRNLLNDRIDIDQYAIHFEDKIVKGELKKEVFEENIEDFYMKLVAITGNDHILNWFNDGKADMEQYDCWPTEMRMKQEDVHITLAAKLAILFVEGKVLVEEFETEPKLINWLFRHVDLSNKLAGCVMSDIIG</sequence>
<protein>
    <submittedName>
        <fullName evidence="1">Uncharacterized protein</fullName>
    </submittedName>
</protein>
<evidence type="ECO:0000313" key="1">
    <source>
        <dbReference type="EMBL" id="RKQ12316.1"/>
    </source>
</evidence>
<name>A0A494YS46_9BACI</name>
<dbReference type="AlphaFoldDB" id="A0A494YS46"/>
<dbReference type="EMBL" id="RBZO01000045">
    <property type="protein sequence ID" value="RKQ12316.1"/>
    <property type="molecule type" value="Genomic_DNA"/>
</dbReference>
<evidence type="ECO:0000313" key="2">
    <source>
        <dbReference type="Proteomes" id="UP000281813"/>
    </source>
</evidence>
<dbReference type="Proteomes" id="UP000281813">
    <property type="component" value="Unassembled WGS sequence"/>
</dbReference>
<organism evidence="1 2">
    <name type="scientific">Oceanobacillus bengalensis</name>
    <dbReference type="NCBI Taxonomy" id="1435466"/>
    <lineage>
        <taxon>Bacteria</taxon>
        <taxon>Bacillati</taxon>
        <taxon>Bacillota</taxon>
        <taxon>Bacilli</taxon>
        <taxon>Bacillales</taxon>
        <taxon>Bacillaceae</taxon>
        <taxon>Oceanobacillus</taxon>
    </lineage>
</organism>
<dbReference type="RefSeq" id="WP_121134470.1">
    <property type="nucleotide sequence ID" value="NZ_JBHUFK010000043.1"/>
</dbReference>
<proteinExistence type="predicted"/>
<gene>
    <name evidence="1" type="ORF">D8M05_18540</name>
</gene>